<dbReference type="Proteomes" id="UP000054988">
    <property type="component" value="Unassembled WGS sequence"/>
</dbReference>
<accession>A0A0W0FEQ7</accession>
<gene>
    <name evidence="1" type="ORF">WG66_12606</name>
</gene>
<comment type="caution">
    <text evidence="1">The sequence shown here is derived from an EMBL/GenBank/DDBJ whole genome shotgun (WGS) entry which is preliminary data.</text>
</comment>
<organism evidence="1 2">
    <name type="scientific">Moniliophthora roreri</name>
    <name type="common">Frosty pod rot fungus</name>
    <name type="synonym">Monilia roreri</name>
    <dbReference type="NCBI Taxonomy" id="221103"/>
    <lineage>
        <taxon>Eukaryota</taxon>
        <taxon>Fungi</taxon>
        <taxon>Dikarya</taxon>
        <taxon>Basidiomycota</taxon>
        <taxon>Agaricomycotina</taxon>
        <taxon>Agaricomycetes</taxon>
        <taxon>Agaricomycetidae</taxon>
        <taxon>Agaricales</taxon>
        <taxon>Marasmiineae</taxon>
        <taxon>Marasmiaceae</taxon>
        <taxon>Moniliophthora</taxon>
    </lineage>
</organism>
<protein>
    <submittedName>
        <fullName evidence="1">Uncharacterized protein</fullName>
    </submittedName>
</protein>
<dbReference type="EMBL" id="LATX01002031">
    <property type="protein sequence ID" value="KTB34816.1"/>
    <property type="molecule type" value="Genomic_DNA"/>
</dbReference>
<evidence type="ECO:0000313" key="2">
    <source>
        <dbReference type="Proteomes" id="UP000054988"/>
    </source>
</evidence>
<proteinExistence type="predicted"/>
<name>A0A0W0FEQ7_MONRR</name>
<sequence>MEVNAKVPIHP</sequence>
<reference evidence="1 2" key="1">
    <citation type="submission" date="2015-12" db="EMBL/GenBank/DDBJ databases">
        <title>Draft genome sequence of Moniliophthora roreri, the causal agent of frosty pod rot of cacao.</title>
        <authorList>
            <person name="Aime M.C."/>
            <person name="Diaz-Valderrama J.R."/>
            <person name="Kijpornyongpan T."/>
            <person name="Phillips-Mora W."/>
        </authorList>
    </citation>
    <scope>NUCLEOTIDE SEQUENCE [LARGE SCALE GENOMIC DNA]</scope>
    <source>
        <strain evidence="1 2">MCA 2952</strain>
    </source>
</reference>
<evidence type="ECO:0000313" key="1">
    <source>
        <dbReference type="EMBL" id="KTB34816.1"/>
    </source>
</evidence>